<keyword evidence="5" id="KW-1185">Reference proteome</keyword>
<feature type="domain" description="DUF547" evidence="2">
    <location>
        <begin position="388"/>
        <end position="513"/>
    </location>
</feature>
<dbReference type="Pfam" id="PF04784">
    <property type="entry name" value="DUF547"/>
    <property type="match status" value="1"/>
</dbReference>
<feature type="compositionally biased region" description="Low complexity" evidence="1">
    <location>
        <begin position="165"/>
        <end position="180"/>
    </location>
</feature>
<dbReference type="Pfam" id="PF14389">
    <property type="entry name" value="Lzipper-MIP1"/>
    <property type="match status" value="1"/>
</dbReference>
<protein>
    <recommendedName>
        <fullName evidence="6">DUF547 domain-containing protein</fullName>
    </recommendedName>
</protein>
<evidence type="ECO:0000259" key="3">
    <source>
        <dbReference type="Pfam" id="PF14389"/>
    </source>
</evidence>
<dbReference type="AlphaFoldDB" id="A0A9Q1KHW9"/>
<comment type="caution">
    <text evidence="4">The sequence shown here is derived from an EMBL/GenBank/DDBJ whole genome shotgun (WGS) entry which is preliminary data.</text>
</comment>
<dbReference type="InterPro" id="IPR006869">
    <property type="entry name" value="DUF547"/>
</dbReference>
<reference evidence="4" key="1">
    <citation type="submission" date="2022-04" db="EMBL/GenBank/DDBJ databases">
        <title>Carnegiea gigantea Genome sequencing and assembly v2.</title>
        <authorList>
            <person name="Copetti D."/>
            <person name="Sanderson M.J."/>
            <person name="Burquez A."/>
            <person name="Wojciechowski M.F."/>
        </authorList>
    </citation>
    <scope>NUCLEOTIDE SEQUENCE</scope>
    <source>
        <strain evidence="4">SGP5-SGP5p</strain>
        <tissue evidence="4">Aerial part</tissue>
    </source>
</reference>
<evidence type="ECO:0000313" key="5">
    <source>
        <dbReference type="Proteomes" id="UP001153076"/>
    </source>
</evidence>
<evidence type="ECO:0000259" key="2">
    <source>
        <dbReference type="Pfam" id="PF04784"/>
    </source>
</evidence>
<accession>A0A9Q1KHW9</accession>
<dbReference type="InterPro" id="IPR025757">
    <property type="entry name" value="MIP1_Leuzipper"/>
</dbReference>
<name>A0A9Q1KHW9_9CARY</name>
<dbReference type="PANTHER" id="PTHR46248:SF4">
    <property type="entry name" value="OS01G0147800 PROTEIN"/>
    <property type="match status" value="1"/>
</dbReference>
<dbReference type="Proteomes" id="UP001153076">
    <property type="component" value="Unassembled WGS sequence"/>
</dbReference>
<organism evidence="4 5">
    <name type="scientific">Carnegiea gigantea</name>
    <dbReference type="NCBI Taxonomy" id="171969"/>
    <lineage>
        <taxon>Eukaryota</taxon>
        <taxon>Viridiplantae</taxon>
        <taxon>Streptophyta</taxon>
        <taxon>Embryophyta</taxon>
        <taxon>Tracheophyta</taxon>
        <taxon>Spermatophyta</taxon>
        <taxon>Magnoliopsida</taxon>
        <taxon>eudicotyledons</taxon>
        <taxon>Gunneridae</taxon>
        <taxon>Pentapetalae</taxon>
        <taxon>Caryophyllales</taxon>
        <taxon>Cactineae</taxon>
        <taxon>Cactaceae</taxon>
        <taxon>Cactoideae</taxon>
        <taxon>Echinocereeae</taxon>
        <taxon>Carnegiea</taxon>
    </lineage>
</organism>
<proteinExistence type="predicted"/>
<evidence type="ECO:0008006" key="6">
    <source>
        <dbReference type="Google" id="ProtNLM"/>
    </source>
</evidence>
<feature type="domain" description="Ternary complex factor MIP1 leucine-zipper" evidence="3">
    <location>
        <begin position="41"/>
        <end position="111"/>
    </location>
</feature>
<dbReference type="EMBL" id="JAKOGI010000125">
    <property type="protein sequence ID" value="KAJ8443148.1"/>
    <property type="molecule type" value="Genomic_DNA"/>
</dbReference>
<evidence type="ECO:0000313" key="4">
    <source>
        <dbReference type="EMBL" id="KAJ8443148.1"/>
    </source>
</evidence>
<sequence length="608" mass="70195">MKFEEFLLQPTSETRRRRITLEEEVDISSYPRDHSQTQIRVEELQERLHDELKLNIILRSVLRGPLLSCPCLSSSVPPKVQALLAELATVEKEINWLEKRTLKLKMNLYRERQLNSQWEMQQPQNDQQVQLPCRQEHQAEPYTQEWLSATPSQNRRKQLEEGRLSLSSASGKQSCSSSKSNGKKPDVWDDVNIGLRHHASAFTFLILPRGSFPRRYLSQHSFAFSHAVSYWLKQTQENSSESLMILRNRKKTMDAQVDSEEPNRLSEELLKCLISIFLKMNQISETEETTINTVTKNTLSCINPRGFTPKTAFNCKARSSFNTDKVPHIDPYGIISDSDGMLTDIGPYKKFIQITRHSLRASHFSDSNLVTRKLRVLMEKLCYVDLIHLSYKQKLSFWINIYNAGIMHAYLQHGLPATQEQMLTLLNKAAINIGGMVLNALAIEHYILRYSSDSEYELKDEKETLLRHVYGLHYPEPNITFALCRGNWSSPALRIYTPDNVINELGRAKVEYLEASVGVTSKKKIQVPKLLHWNMQDFADDMKSLVEWIYSQLPPNAALKRATMECLNEENKIPVGKMVETMPYVHDFRYLLPRYSNGEQKEAANRAV</sequence>
<dbReference type="PANTHER" id="PTHR46248">
    <property type="entry name" value="EXPRESSED PROTEIN"/>
    <property type="match status" value="1"/>
</dbReference>
<feature type="region of interest" description="Disordered" evidence="1">
    <location>
        <begin position="142"/>
        <end position="183"/>
    </location>
</feature>
<dbReference type="OrthoDB" id="418495at2759"/>
<evidence type="ECO:0000256" key="1">
    <source>
        <dbReference type="SAM" id="MobiDB-lite"/>
    </source>
</evidence>
<gene>
    <name evidence="4" type="ORF">Cgig2_005699</name>
</gene>